<protein>
    <recommendedName>
        <fullName evidence="3">Hypervirulence associated protein TUDOR domain-containing protein</fullName>
    </recommendedName>
</protein>
<proteinExistence type="predicted"/>
<keyword evidence="2" id="KW-1185">Reference proteome</keyword>
<dbReference type="OrthoDB" id="3185196at2759"/>
<accession>A0A2H3DR16</accession>
<dbReference type="EMBL" id="KZ293655">
    <property type="protein sequence ID" value="PBK93912.1"/>
    <property type="molecule type" value="Genomic_DNA"/>
</dbReference>
<organism evidence="1 2">
    <name type="scientific">Armillaria gallica</name>
    <name type="common">Bulbous honey fungus</name>
    <name type="synonym">Armillaria bulbosa</name>
    <dbReference type="NCBI Taxonomy" id="47427"/>
    <lineage>
        <taxon>Eukaryota</taxon>
        <taxon>Fungi</taxon>
        <taxon>Dikarya</taxon>
        <taxon>Basidiomycota</taxon>
        <taxon>Agaricomycotina</taxon>
        <taxon>Agaricomycetes</taxon>
        <taxon>Agaricomycetidae</taxon>
        <taxon>Agaricales</taxon>
        <taxon>Marasmiineae</taxon>
        <taxon>Physalacriaceae</taxon>
        <taxon>Armillaria</taxon>
    </lineage>
</organism>
<name>A0A2H3DR16_ARMGA</name>
<evidence type="ECO:0000313" key="1">
    <source>
        <dbReference type="EMBL" id="PBK93912.1"/>
    </source>
</evidence>
<gene>
    <name evidence="1" type="ORF">ARMGADRAFT_1012078</name>
</gene>
<reference evidence="2" key="1">
    <citation type="journal article" date="2017" name="Nat. Ecol. Evol.">
        <title>Genome expansion and lineage-specific genetic innovations in the forest pathogenic fungi Armillaria.</title>
        <authorList>
            <person name="Sipos G."/>
            <person name="Prasanna A.N."/>
            <person name="Walter M.C."/>
            <person name="O'Connor E."/>
            <person name="Balint B."/>
            <person name="Krizsan K."/>
            <person name="Kiss B."/>
            <person name="Hess J."/>
            <person name="Varga T."/>
            <person name="Slot J."/>
            <person name="Riley R."/>
            <person name="Boka B."/>
            <person name="Rigling D."/>
            <person name="Barry K."/>
            <person name="Lee J."/>
            <person name="Mihaltcheva S."/>
            <person name="LaButti K."/>
            <person name="Lipzen A."/>
            <person name="Waldron R."/>
            <person name="Moloney N.M."/>
            <person name="Sperisen C."/>
            <person name="Kredics L."/>
            <person name="Vagvoelgyi C."/>
            <person name="Patrignani A."/>
            <person name="Fitzpatrick D."/>
            <person name="Nagy I."/>
            <person name="Doyle S."/>
            <person name="Anderson J.B."/>
            <person name="Grigoriev I.V."/>
            <person name="Gueldener U."/>
            <person name="Muensterkoetter M."/>
            <person name="Nagy L.G."/>
        </authorList>
    </citation>
    <scope>NUCLEOTIDE SEQUENCE [LARGE SCALE GENOMIC DNA]</scope>
    <source>
        <strain evidence="2">Ar21-2</strain>
    </source>
</reference>
<evidence type="ECO:0008006" key="3">
    <source>
        <dbReference type="Google" id="ProtNLM"/>
    </source>
</evidence>
<dbReference type="OMA" id="IERRIYW"/>
<dbReference type="AlphaFoldDB" id="A0A2H3DR16"/>
<dbReference type="Proteomes" id="UP000217790">
    <property type="component" value="Unassembled WGS sequence"/>
</dbReference>
<sequence>MSASSDEIIPGDIVAVQHAYSGRREGLVIGSHVDYAGRQIVEVQLDGGEVYQAWYPTVTRVKRTISYSRPSYVKPRTIERRIYW</sequence>
<evidence type="ECO:0000313" key="2">
    <source>
        <dbReference type="Proteomes" id="UP000217790"/>
    </source>
</evidence>
<dbReference type="InParanoid" id="A0A2H3DR16"/>